<dbReference type="Pfam" id="PF00742">
    <property type="entry name" value="Homoserine_dh"/>
    <property type="match status" value="1"/>
</dbReference>
<keyword evidence="7" id="KW-1185">Reference proteome</keyword>
<keyword evidence="1" id="KW-0521">NADP</keyword>
<evidence type="ECO:0000259" key="4">
    <source>
        <dbReference type="Pfam" id="PF00742"/>
    </source>
</evidence>
<evidence type="ECO:0000313" key="6">
    <source>
        <dbReference type="EMBL" id="VFT88924.1"/>
    </source>
</evidence>
<accession>A0A485KUK7</accession>
<evidence type="ECO:0000256" key="3">
    <source>
        <dbReference type="SAM" id="SignalP"/>
    </source>
</evidence>
<keyword evidence="2" id="KW-0560">Oxidoreductase</keyword>
<dbReference type="PANTHER" id="PTHR43070">
    <property type="match status" value="1"/>
</dbReference>
<dbReference type="InterPro" id="IPR001342">
    <property type="entry name" value="HDH_cat"/>
</dbReference>
<dbReference type="SUPFAM" id="SSF55347">
    <property type="entry name" value="Glyceraldehyde-3-phosphate dehydrogenase-like, C-terminal domain"/>
    <property type="match status" value="1"/>
</dbReference>
<feature type="chain" id="PRO_5033826327" evidence="3">
    <location>
        <begin position="23"/>
        <end position="424"/>
    </location>
</feature>
<proteinExistence type="predicted"/>
<feature type="signal peptide" evidence="3">
    <location>
        <begin position="1"/>
        <end position="22"/>
    </location>
</feature>
<organism evidence="6 7">
    <name type="scientific">Aphanomyces stellatus</name>
    <dbReference type="NCBI Taxonomy" id="120398"/>
    <lineage>
        <taxon>Eukaryota</taxon>
        <taxon>Sar</taxon>
        <taxon>Stramenopiles</taxon>
        <taxon>Oomycota</taxon>
        <taxon>Saprolegniomycetes</taxon>
        <taxon>Saprolegniales</taxon>
        <taxon>Verrucalvaceae</taxon>
        <taxon>Aphanomyces</taxon>
    </lineage>
</organism>
<dbReference type="Gene3D" id="3.30.360.10">
    <property type="entry name" value="Dihydrodipicolinate Reductase, domain 2"/>
    <property type="match status" value="1"/>
</dbReference>
<evidence type="ECO:0000256" key="2">
    <source>
        <dbReference type="ARBA" id="ARBA00023002"/>
    </source>
</evidence>
<dbReference type="EMBL" id="CAADRA010005358">
    <property type="protein sequence ID" value="VFT88924.1"/>
    <property type="molecule type" value="Genomic_DNA"/>
</dbReference>
<dbReference type="EMBL" id="VJMH01005337">
    <property type="protein sequence ID" value="KAF0697241.1"/>
    <property type="molecule type" value="Genomic_DNA"/>
</dbReference>
<evidence type="ECO:0000313" key="7">
    <source>
        <dbReference type="Proteomes" id="UP000332933"/>
    </source>
</evidence>
<dbReference type="GO" id="GO:0009067">
    <property type="term" value="P:aspartate family amino acid biosynthetic process"/>
    <property type="evidence" value="ECO:0007669"/>
    <property type="project" value="InterPro"/>
</dbReference>
<feature type="domain" description="Homoserine dehydrogenase catalytic" evidence="4">
    <location>
        <begin position="215"/>
        <end position="410"/>
    </location>
</feature>
<gene>
    <name evidence="6" type="primary">Aste57867_12069</name>
    <name evidence="5" type="ORF">As57867_012024</name>
    <name evidence="6" type="ORF">ASTE57867_12069</name>
</gene>
<protein>
    <submittedName>
        <fullName evidence="6">Aste57867_12069 protein</fullName>
    </submittedName>
</protein>
<dbReference type="Proteomes" id="UP000332933">
    <property type="component" value="Unassembled WGS sequence"/>
</dbReference>
<keyword evidence="3" id="KW-0732">Signal</keyword>
<dbReference type="PANTHER" id="PTHR43070:SF3">
    <property type="entry name" value="HOMOSERINE DEHYDROGENASE"/>
    <property type="match status" value="1"/>
</dbReference>
<reference evidence="6 7" key="1">
    <citation type="submission" date="2019-03" db="EMBL/GenBank/DDBJ databases">
        <authorList>
            <person name="Gaulin E."/>
            <person name="Dumas B."/>
        </authorList>
    </citation>
    <scope>NUCLEOTIDE SEQUENCE [LARGE SCALE GENOMIC DNA]</scope>
    <source>
        <strain evidence="6">CBS 568.67</strain>
    </source>
</reference>
<dbReference type="AlphaFoldDB" id="A0A485KUK7"/>
<dbReference type="InterPro" id="IPR011147">
    <property type="entry name" value="Bifunc_Aspkin/hSer_DH"/>
</dbReference>
<reference evidence="5" key="2">
    <citation type="submission" date="2019-06" db="EMBL/GenBank/DDBJ databases">
        <title>Genomics analysis of Aphanomyces spp. identifies a new class of oomycete effector associated with host adaptation.</title>
        <authorList>
            <person name="Gaulin E."/>
        </authorList>
    </citation>
    <scope>NUCLEOTIDE SEQUENCE</scope>
    <source>
        <strain evidence="5">CBS 578.67</strain>
    </source>
</reference>
<evidence type="ECO:0000313" key="5">
    <source>
        <dbReference type="EMBL" id="KAF0697241.1"/>
    </source>
</evidence>
<evidence type="ECO:0000256" key="1">
    <source>
        <dbReference type="ARBA" id="ARBA00022857"/>
    </source>
</evidence>
<dbReference type="Gene3D" id="3.40.50.720">
    <property type="entry name" value="NAD(P)-binding Rossmann-like Domain"/>
    <property type="match status" value="1"/>
</dbReference>
<name>A0A485KUK7_9STRA</name>
<dbReference type="OrthoDB" id="67851at2759"/>
<sequence length="424" mass="45788">MWHWFWAALCVVLGLLLQSALHDQHPHPGQTLCDARKLGLIVVGDVHHALAHRLLGALEALNTTHGDFCGADVHVAAVGNPTRGFVQHARGLSWDHIRAIVSHTLDGLELAEWDGLDSADELAHQETLRDVATTMSAFGHFDKFVVVDCGATEDVADLLVAKQLGMGLVFATPRLLATLPHAQYRRLVSDAVAPTSSWRRSRLVAFGGAVGRGLPLLALLHRVRASGDQVTHVQGTFGSAVGFFLAEMDKGSTWSDAVSTVYENGLTQDDPRDDLLGTALAWDALVVARELGHRVDMPAVAVRGLITPAMRNWTMQKFGDEFALHNGDMKRTWVQAEAHDGKLAYVASIDQDGSVRVGLQTLRADHVLRHASSYADSVAEVRTLNFPKGIVVRAVDPDNTGTVAAVVADIASLSCVLFSRCDLP</sequence>
<dbReference type="GO" id="GO:0004412">
    <property type="term" value="F:homoserine dehydrogenase activity"/>
    <property type="evidence" value="ECO:0007669"/>
    <property type="project" value="InterPro"/>
</dbReference>